<dbReference type="AlphaFoldDB" id="A0A0E9QHY6"/>
<organism evidence="1">
    <name type="scientific">Anguilla anguilla</name>
    <name type="common">European freshwater eel</name>
    <name type="synonym">Muraena anguilla</name>
    <dbReference type="NCBI Taxonomy" id="7936"/>
    <lineage>
        <taxon>Eukaryota</taxon>
        <taxon>Metazoa</taxon>
        <taxon>Chordata</taxon>
        <taxon>Craniata</taxon>
        <taxon>Vertebrata</taxon>
        <taxon>Euteleostomi</taxon>
        <taxon>Actinopterygii</taxon>
        <taxon>Neopterygii</taxon>
        <taxon>Teleostei</taxon>
        <taxon>Anguilliformes</taxon>
        <taxon>Anguillidae</taxon>
        <taxon>Anguilla</taxon>
    </lineage>
</organism>
<reference evidence="1" key="2">
    <citation type="journal article" date="2015" name="Fish Shellfish Immunol.">
        <title>Early steps in the European eel (Anguilla anguilla)-Vibrio vulnificus interaction in the gills: Role of the RtxA13 toxin.</title>
        <authorList>
            <person name="Callol A."/>
            <person name="Pajuelo D."/>
            <person name="Ebbesson L."/>
            <person name="Teles M."/>
            <person name="MacKenzie S."/>
            <person name="Amaro C."/>
        </authorList>
    </citation>
    <scope>NUCLEOTIDE SEQUENCE</scope>
</reference>
<protein>
    <submittedName>
        <fullName evidence="1">Uncharacterized protein</fullName>
    </submittedName>
</protein>
<proteinExistence type="predicted"/>
<evidence type="ECO:0000313" key="1">
    <source>
        <dbReference type="EMBL" id="JAH16122.1"/>
    </source>
</evidence>
<sequence length="32" mass="3664">MFIHSGLHTLWSSLSACPNYQKLFSHLCSNIK</sequence>
<accession>A0A0E9QHY6</accession>
<dbReference type="EMBL" id="GBXM01092455">
    <property type="protein sequence ID" value="JAH16122.1"/>
    <property type="molecule type" value="Transcribed_RNA"/>
</dbReference>
<reference evidence="1" key="1">
    <citation type="submission" date="2014-11" db="EMBL/GenBank/DDBJ databases">
        <authorList>
            <person name="Amaro Gonzalez C."/>
        </authorList>
    </citation>
    <scope>NUCLEOTIDE SEQUENCE</scope>
</reference>
<name>A0A0E9QHY6_ANGAN</name>